<dbReference type="CDD" id="cd00156">
    <property type="entry name" value="REC"/>
    <property type="match status" value="1"/>
</dbReference>
<dbReference type="InterPro" id="IPR001789">
    <property type="entry name" value="Sig_transdc_resp-reg_receiver"/>
</dbReference>
<protein>
    <submittedName>
        <fullName evidence="4">Response regulator</fullName>
    </submittedName>
</protein>
<keyword evidence="1 2" id="KW-0597">Phosphoprotein</keyword>
<dbReference type="PANTHER" id="PTHR44591">
    <property type="entry name" value="STRESS RESPONSE REGULATOR PROTEIN 1"/>
    <property type="match status" value="1"/>
</dbReference>
<proteinExistence type="predicted"/>
<reference evidence="4 5" key="1">
    <citation type="submission" date="2020-06" db="EMBL/GenBank/DDBJ databases">
        <title>NJ-3-1, isolated from saline soil.</title>
        <authorList>
            <person name="Cui H.L."/>
            <person name="Shi X."/>
        </authorList>
    </citation>
    <scope>NUCLEOTIDE SEQUENCE [LARGE SCALE GENOMIC DNA]</scope>
    <source>
        <strain evidence="4 5">NJ-3-1</strain>
    </source>
</reference>
<evidence type="ECO:0000256" key="1">
    <source>
        <dbReference type="ARBA" id="ARBA00022553"/>
    </source>
</evidence>
<dbReference type="KEGG" id="halu:HUG12_19980"/>
<dbReference type="EMBL" id="CP058579">
    <property type="protein sequence ID" value="QLG64128.1"/>
    <property type="molecule type" value="Genomic_DNA"/>
</dbReference>
<evidence type="ECO:0000313" key="4">
    <source>
        <dbReference type="EMBL" id="QLG64128.1"/>
    </source>
</evidence>
<dbReference type="InterPro" id="IPR050595">
    <property type="entry name" value="Bact_response_regulator"/>
</dbReference>
<dbReference type="Gene3D" id="3.40.50.2300">
    <property type="match status" value="1"/>
</dbReference>
<name>A0A7D5LDM0_9EURY</name>
<accession>A0A7D5LDM0</accession>
<dbReference type="InterPro" id="IPR011006">
    <property type="entry name" value="CheY-like_superfamily"/>
</dbReference>
<dbReference type="GO" id="GO:0000160">
    <property type="term" value="P:phosphorelay signal transduction system"/>
    <property type="evidence" value="ECO:0007669"/>
    <property type="project" value="InterPro"/>
</dbReference>
<dbReference type="SUPFAM" id="SSF52172">
    <property type="entry name" value="CheY-like"/>
    <property type="match status" value="1"/>
</dbReference>
<sequence>MTVLFVDDEQVFLDLFTGQLAEFRDVETHAVTSGVDALEHMSEHPDTTCVVSDYRMPGMNGIELLTAMREVRPNLPFVILTGMGSETVAEEALAAGVTDYLRKETIASNPKMLGRRIERAASDHRPHTA</sequence>
<feature type="modified residue" description="4-aspartylphosphate" evidence="2">
    <location>
        <position position="53"/>
    </location>
</feature>
<keyword evidence="5" id="KW-1185">Reference proteome</keyword>
<dbReference type="SMART" id="SM00448">
    <property type="entry name" value="REC"/>
    <property type="match status" value="1"/>
</dbReference>
<gene>
    <name evidence="4" type="ORF">HUG12_19980</name>
</gene>
<dbReference type="Proteomes" id="UP000509626">
    <property type="component" value="Chromosome"/>
</dbReference>
<dbReference type="PANTHER" id="PTHR44591:SF3">
    <property type="entry name" value="RESPONSE REGULATORY DOMAIN-CONTAINING PROTEIN"/>
    <property type="match status" value="1"/>
</dbReference>
<dbReference type="PROSITE" id="PS50110">
    <property type="entry name" value="RESPONSE_REGULATORY"/>
    <property type="match status" value="1"/>
</dbReference>
<dbReference type="Pfam" id="PF00072">
    <property type="entry name" value="Response_reg"/>
    <property type="match status" value="1"/>
</dbReference>
<evidence type="ECO:0000256" key="2">
    <source>
        <dbReference type="PROSITE-ProRule" id="PRU00169"/>
    </source>
</evidence>
<feature type="domain" description="Response regulatory" evidence="3">
    <location>
        <begin position="2"/>
        <end position="118"/>
    </location>
</feature>
<evidence type="ECO:0000313" key="5">
    <source>
        <dbReference type="Proteomes" id="UP000509626"/>
    </source>
</evidence>
<organism evidence="4 5">
    <name type="scientific">Halorarum salinum</name>
    <dbReference type="NCBI Taxonomy" id="2743089"/>
    <lineage>
        <taxon>Archaea</taxon>
        <taxon>Methanobacteriati</taxon>
        <taxon>Methanobacteriota</taxon>
        <taxon>Stenosarchaea group</taxon>
        <taxon>Halobacteria</taxon>
        <taxon>Halobacteriales</taxon>
        <taxon>Haloferacaceae</taxon>
        <taxon>Halorarum</taxon>
    </lineage>
</organism>
<dbReference type="AlphaFoldDB" id="A0A7D5LDM0"/>
<evidence type="ECO:0000259" key="3">
    <source>
        <dbReference type="PROSITE" id="PS50110"/>
    </source>
</evidence>